<reference evidence="13" key="1">
    <citation type="submission" date="2020-07" db="EMBL/GenBank/DDBJ databases">
        <title>Huge and variable diversity of episymbiotic CPR bacteria and DPANN archaea in groundwater ecosystems.</title>
        <authorList>
            <person name="He C.Y."/>
            <person name="Keren R."/>
            <person name="Whittaker M."/>
            <person name="Farag I.F."/>
            <person name="Doudna J."/>
            <person name="Cate J.H.D."/>
            <person name="Banfield J.F."/>
        </authorList>
    </citation>
    <scope>NUCLEOTIDE SEQUENCE</scope>
    <source>
        <strain evidence="13">NC_groundwater_672_Ag_B-0.1um_62_36</strain>
    </source>
</reference>
<dbReference type="GO" id="GO:0046872">
    <property type="term" value="F:metal ion binding"/>
    <property type="evidence" value="ECO:0007669"/>
    <property type="project" value="UniProtKB-KW"/>
</dbReference>
<evidence type="ECO:0000313" key="14">
    <source>
        <dbReference type="Proteomes" id="UP000769766"/>
    </source>
</evidence>
<evidence type="ECO:0000256" key="2">
    <source>
        <dbReference type="ARBA" id="ARBA00012079"/>
    </source>
</evidence>
<dbReference type="Pfam" id="PF00037">
    <property type="entry name" value="Fer4"/>
    <property type="match status" value="1"/>
</dbReference>
<evidence type="ECO:0000256" key="1">
    <source>
        <dbReference type="ARBA" id="ARBA00009716"/>
    </source>
</evidence>
<evidence type="ECO:0000256" key="8">
    <source>
        <dbReference type="ARBA" id="ARBA00023164"/>
    </source>
</evidence>
<sequence length="507" mass="54770">MVKIDHERCRRCKRCLTQCSFGTYEFKDRIVPNHENCVACHRCATFCPEGAITIQKNPLTFRDSSNWTPQLRKNVWKQSETGGVLLTGMGNDLPYSIFWDHLLLDACQVTNPSIDPLREPMELKTFLGRKPDFLEFEYDSHSDNNRGGTSGEGKSVPKGLRLKTEMAPQIELEVPIIFAPMSYGALSLNAQKAIAMAAQACGTVMNTGEGGLHRDIYPYRNHIIVQCASGRFGVNAEYLNAGVGVEIKIGQGAKPGIGGHLPGEKVGDEVSRTRMIPMGTDALSPAPHHDIYSIEDLRQLIYALKEATGYKPISVKIAAVHNVAAIASGIVRAGADIVYLDGFRGGTGASPTIIRDHVGIPIELALAAVDDRLRQEGIRNQASLIAAGSIRSSADVAKAIALGADAVAIGTAALIAMGCRVCQKCYTGNCAWGIAAQKPELVRRLDPEEAAQRLKNLLRAWSLEIKEILGALGVNAIESLRGSRERLRGVGLDAQTLDILGVKPAGR</sequence>
<keyword evidence="7 11" id="KW-0411">Iron-sulfur</keyword>
<proteinExistence type="inferred from homology"/>
<dbReference type="Pfam" id="PF01645">
    <property type="entry name" value="Glu_synthase"/>
    <property type="match status" value="1"/>
</dbReference>
<dbReference type="InterPro" id="IPR013785">
    <property type="entry name" value="Aldolase_TIM"/>
</dbReference>
<comment type="similarity">
    <text evidence="1 10">Belongs to the glutamate synthase family.</text>
</comment>
<dbReference type="GO" id="GO:0004355">
    <property type="term" value="F:glutamate synthase (NADPH) activity"/>
    <property type="evidence" value="ECO:0007669"/>
    <property type="project" value="UniProtKB-EC"/>
</dbReference>
<feature type="binding site" evidence="11">
    <location>
        <position position="40"/>
    </location>
    <ligand>
        <name>[4Fe-4S] cluster</name>
        <dbReference type="ChEBI" id="CHEBI:49883"/>
        <label>2</label>
    </ligand>
</feature>
<dbReference type="InterPro" id="IPR024188">
    <property type="entry name" value="GltB"/>
</dbReference>
<dbReference type="PROSITE" id="PS00198">
    <property type="entry name" value="4FE4S_FER_1"/>
    <property type="match status" value="1"/>
</dbReference>
<evidence type="ECO:0000256" key="9">
    <source>
        <dbReference type="ARBA" id="ARBA00048151"/>
    </source>
</evidence>
<dbReference type="EC" id="1.4.1.13" evidence="2"/>
<gene>
    <name evidence="13" type="ORF">HYY20_09000</name>
</gene>
<keyword evidence="6 11" id="KW-0408">Iron</keyword>
<organism evidence="13 14">
    <name type="scientific">Tectimicrobiota bacterium</name>
    <dbReference type="NCBI Taxonomy" id="2528274"/>
    <lineage>
        <taxon>Bacteria</taxon>
        <taxon>Pseudomonadati</taxon>
        <taxon>Nitrospinota/Tectimicrobiota group</taxon>
        <taxon>Candidatus Tectimicrobiota</taxon>
    </lineage>
</organism>
<evidence type="ECO:0000256" key="4">
    <source>
        <dbReference type="ARBA" id="ARBA00022723"/>
    </source>
</evidence>
<evidence type="ECO:0000256" key="10">
    <source>
        <dbReference type="PIRNR" id="PIRNR006429"/>
    </source>
</evidence>
<accession>A0A932FZ13</accession>
<evidence type="ECO:0000256" key="3">
    <source>
        <dbReference type="ARBA" id="ARBA00022605"/>
    </source>
</evidence>
<dbReference type="InterPro" id="IPR017900">
    <property type="entry name" value="4Fe4S_Fe_S_CS"/>
</dbReference>
<dbReference type="Proteomes" id="UP000769766">
    <property type="component" value="Unassembled WGS sequence"/>
</dbReference>
<keyword evidence="5" id="KW-0560">Oxidoreductase</keyword>
<feature type="binding site" evidence="11">
    <location>
        <position position="19"/>
    </location>
    <ligand>
        <name>[4Fe-4S] cluster</name>
        <dbReference type="ChEBI" id="CHEBI:49883"/>
        <label>2</label>
    </ligand>
</feature>
<dbReference type="PANTHER" id="PTHR43819">
    <property type="entry name" value="ARCHAEAL-TYPE GLUTAMATE SYNTHASE [NADPH]"/>
    <property type="match status" value="1"/>
</dbReference>
<dbReference type="PIRSF" id="PIRSF006429">
    <property type="entry name" value="GOGAT_lg_2"/>
    <property type="match status" value="1"/>
</dbReference>
<name>A0A932FZ13_UNCTE</name>
<feature type="binding site" evidence="11">
    <location>
        <position position="43"/>
    </location>
    <ligand>
        <name>[4Fe-4S] cluster</name>
        <dbReference type="ChEBI" id="CHEBI:49883"/>
        <label>2</label>
    </ligand>
</feature>
<dbReference type="CDD" id="cd02808">
    <property type="entry name" value="GltS_FMN"/>
    <property type="match status" value="1"/>
</dbReference>
<dbReference type="InterPro" id="IPR043578">
    <property type="entry name" value="GltB_archl_type"/>
</dbReference>
<dbReference type="EMBL" id="JACPRF010000271">
    <property type="protein sequence ID" value="MBI2877004.1"/>
    <property type="molecule type" value="Genomic_DNA"/>
</dbReference>
<dbReference type="GO" id="GO:0051539">
    <property type="term" value="F:4 iron, 4 sulfur cluster binding"/>
    <property type="evidence" value="ECO:0007669"/>
    <property type="project" value="UniProtKB-KW"/>
</dbReference>
<evidence type="ECO:0000256" key="6">
    <source>
        <dbReference type="ARBA" id="ARBA00023004"/>
    </source>
</evidence>
<feature type="domain" description="4Fe-4S ferredoxin-type" evidence="12">
    <location>
        <begin position="1"/>
        <end position="27"/>
    </location>
</feature>
<dbReference type="InterPro" id="IPR017896">
    <property type="entry name" value="4Fe4S_Fe-S-bd"/>
</dbReference>
<dbReference type="PIRSF" id="PIRSF500061">
    <property type="entry name" value="GOGAT_lg2_archl"/>
    <property type="match status" value="1"/>
</dbReference>
<keyword evidence="11" id="KW-0004">4Fe-4S</keyword>
<feature type="binding site" evidence="11">
    <location>
        <position position="37"/>
    </location>
    <ligand>
        <name>[4Fe-4S] cluster</name>
        <dbReference type="ChEBI" id="CHEBI:49883"/>
        <label>2</label>
    </ligand>
</feature>
<dbReference type="PROSITE" id="PS51379">
    <property type="entry name" value="4FE4S_FER_2"/>
    <property type="match status" value="2"/>
</dbReference>
<evidence type="ECO:0000256" key="5">
    <source>
        <dbReference type="ARBA" id="ARBA00023002"/>
    </source>
</evidence>
<keyword evidence="8" id="KW-0314">Glutamate biosynthesis</keyword>
<feature type="domain" description="4Fe-4S ferredoxin-type" evidence="12">
    <location>
        <begin position="28"/>
        <end position="57"/>
    </location>
</feature>
<feature type="binding site" evidence="11">
    <location>
        <position position="47"/>
    </location>
    <ligand>
        <name>[4Fe-4S] cluster</name>
        <dbReference type="ChEBI" id="CHEBI:49883"/>
        <label>1</label>
    </ligand>
</feature>
<keyword evidence="4 11" id="KW-0479">Metal-binding</keyword>
<dbReference type="InterPro" id="IPR002932">
    <property type="entry name" value="Glu_synthdom"/>
</dbReference>
<feature type="binding site" evidence="11">
    <location>
        <position position="9"/>
    </location>
    <ligand>
        <name>[4Fe-4S] cluster</name>
        <dbReference type="ChEBI" id="CHEBI:49883"/>
        <label>1</label>
    </ligand>
</feature>
<dbReference type="AlphaFoldDB" id="A0A932FZ13"/>
<keyword evidence="3" id="KW-0028">Amino-acid biosynthesis</keyword>
<dbReference type="PANTHER" id="PTHR43819:SF1">
    <property type="entry name" value="ARCHAEAL-TYPE GLUTAMATE SYNTHASE [NADPH]"/>
    <property type="match status" value="1"/>
</dbReference>
<evidence type="ECO:0000313" key="13">
    <source>
        <dbReference type="EMBL" id="MBI2877004.1"/>
    </source>
</evidence>
<feature type="binding site" evidence="11">
    <location>
        <position position="12"/>
    </location>
    <ligand>
        <name>[4Fe-4S] cluster</name>
        <dbReference type="ChEBI" id="CHEBI:49883"/>
        <label>1</label>
    </ligand>
</feature>
<dbReference type="Gene3D" id="3.30.70.20">
    <property type="match status" value="1"/>
</dbReference>
<feature type="binding site" evidence="11">
    <location>
        <position position="15"/>
    </location>
    <ligand>
        <name>[4Fe-4S] cluster</name>
        <dbReference type="ChEBI" id="CHEBI:49883"/>
        <label>1</label>
    </ligand>
</feature>
<dbReference type="SUPFAM" id="SSF51395">
    <property type="entry name" value="FMN-linked oxidoreductases"/>
    <property type="match status" value="1"/>
</dbReference>
<protein>
    <recommendedName>
        <fullName evidence="2">glutamate synthase (NADPH)</fullName>
        <ecNumber evidence="2">1.4.1.13</ecNumber>
    </recommendedName>
</protein>
<comment type="catalytic activity">
    <reaction evidence="9">
        <text>2 L-glutamate + NADP(+) = L-glutamine + 2-oxoglutarate + NADPH + H(+)</text>
        <dbReference type="Rhea" id="RHEA:15501"/>
        <dbReference type="ChEBI" id="CHEBI:15378"/>
        <dbReference type="ChEBI" id="CHEBI:16810"/>
        <dbReference type="ChEBI" id="CHEBI:29985"/>
        <dbReference type="ChEBI" id="CHEBI:57783"/>
        <dbReference type="ChEBI" id="CHEBI:58349"/>
        <dbReference type="ChEBI" id="CHEBI:58359"/>
        <dbReference type="EC" id="1.4.1.13"/>
    </reaction>
</comment>
<evidence type="ECO:0000256" key="11">
    <source>
        <dbReference type="PIRSR" id="PIRSR006429-1"/>
    </source>
</evidence>
<dbReference type="Gene3D" id="3.20.20.70">
    <property type="entry name" value="Aldolase class I"/>
    <property type="match status" value="1"/>
</dbReference>
<dbReference type="SUPFAM" id="SSF54862">
    <property type="entry name" value="4Fe-4S ferredoxins"/>
    <property type="match status" value="1"/>
</dbReference>
<evidence type="ECO:0000256" key="7">
    <source>
        <dbReference type="ARBA" id="ARBA00023014"/>
    </source>
</evidence>
<dbReference type="GO" id="GO:0006537">
    <property type="term" value="P:glutamate biosynthetic process"/>
    <property type="evidence" value="ECO:0007669"/>
    <property type="project" value="UniProtKB-KW"/>
</dbReference>
<comment type="caution">
    <text evidence="13">The sequence shown here is derived from an EMBL/GenBank/DDBJ whole genome shotgun (WGS) entry which is preliminary data.</text>
</comment>
<evidence type="ECO:0000259" key="12">
    <source>
        <dbReference type="PROSITE" id="PS51379"/>
    </source>
</evidence>